<dbReference type="OMA" id="HHQLRSF"/>
<dbReference type="EMBL" id="KV921337">
    <property type="protein sequence ID" value="ORE18155.1"/>
    <property type="molecule type" value="Genomic_DNA"/>
</dbReference>
<feature type="compositionally biased region" description="Pro residues" evidence="2">
    <location>
        <begin position="340"/>
        <end position="350"/>
    </location>
</feature>
<sequence length="519" mass="59160">MNFKDLQYSIGKFKTDVQSQIAKSNPMQKQDTKSLSMWIFHERNDLASMRTLSYQRAETNRAIRQWVKDEIAESNCEDIEDIVGNKLVQLLEKQVELEQEYAAKYQQYRQAIKSIREREEKLSDVREKKRSLQSRIANLTKSNPKSPKLAEFQKELKSFEHDTLESELDLAKFKRFALKEAFYLRFNAMHAFAEKTAIVAGFAKYLVDLIEIDQSKYDQGPQAAIIIADALNALENWAPAAEDERVTALDDRRKGKEPSVDVPHTPASSSEIELVNTPPSAPPVPEVPHSPEPEITEPPALPPRTTPTGYSPQEVQQVTSDVKTQHENEIDLERIDLYDAPPPAYEPPQSSPLNADRPGSFYSPYQPHTTAPQAAAYSPSPSSSKPSPYLHHQPSPYQGHASPYYGTPLQAHASPRPSHVQAQASFTAESPYVLDYHQLYRQASFRHQQHQPHYRPYEEFQQRFVVDAGGFRVPPPLTAEEEKDRLAQHYERQDKVMDEGAFMGSNKESVEEEEENKEK</sequence>
<dbReference type="GO" id="GO:0036286">
    <property type="term" value="C:eisosome filament"/>
    <property type="evidence" value="ECO:0007669"/>
    <property type="project" value="TreeGrafter"/>
</dbReference>
<dbReference type="GO" id="GO:0006897">
    <property type="term" value="P:endocytosis"/>
    <property type="evidence" value="ECO:0007669"/>
    <property type="project" value="TreeGrafter"/>
</dbReference>
<dbReference type="InterPro" id="IPR027267">
    <property type="entry name" value="AH/BAR_dom_sf"/>
</dbReference>
<feature type="compositionally biased region" description="Basic and acidic residues" evidence="2">
    <location>
        <begin position="323"/>
        <end position="337"/>
    </location>
</feature>
<reference evidence="3 4" key="1">
    <citation type="journal article" date="2016" name="Proc. Natl. Acad. Sci. U.S.A.">
        <title>Lipid metabolic changes in an early divergent fungus govern the establishment of a mutualistic symbiosis with endobacteria.</title>
        <authorList>
            <person name="Lastovetsky O.A."/>
            <person name="Gaspar M.L."/>
            <person name="Mondo S.J."/>
            <person name="LaButti K.M."/>
            <person name="Sandor L."/>
            <person name="Grigoriev I.V."/>
            <person name="Henry S.A."/>
            <person name="Pawlowska T.E."/>
        </authorList>
    </citation>
    <scope>NUCLEOTIDE SEQUENCE [LARGE SCALE GENOMIC DNA]</scope>
    <source>
        <strain evidence="3 4">ATCC 11559</strain>
    </source>
</reference>
<feature type="region of interest" description="Disordered" evidence="2">
    <location>
        <begin position="245"/>
        <end position="424"/>
    </location>
</feature>
<feature type="compositionally biased region" description="Acidic residues" evidence="2">
    <location>
        <begin position="510"/>
        <end position="519"/>
    </location>
</feature>
<dbReference type="Gene3D" id="1.20.1270.60">
    <property type="entry name" value="Arfaptin homology (AH) domain/BAR domain"/>
    <property type="match status" value="1"/>
</dbReference>
<dbReference type="PANTHER" id="PTHR31962:SF1">
    <property type="entry name" value="SPHINGOLIPID LONG CHAIN BASE-RESPONSIVE PROTEIN PIL1"/>
    <property type="match status" value="1"/>
</dbReference>
<evidence type="ECO:0000256" key="2">
    <source>
        <dbReference type="SAM" id="MobiDB-lite"/>
    </source>
</evidence>
<dbReference type="Proteomes" id="UP000242381">
    <property type="component" value="Unassembled WGS sequence"/>
</dbReference>
<dbReference type="GO" id="GO:0005886">
    <property type="term" value="C:plasma membrane"/>
    <property type="evidence" value="ECO:0007669"/>
    <property type="project" value="TreeGrafter"/>
</dbReference>
<feature type="region of interest" description="Disordered" evidence="2">
    <location>
        <begin position="487"/>
        <end position="519"/>
    </location>
</feature>
<feature type="compositionally biased region" description="Polar residues" evidence="2">
    <location>
        <begin position="306"/>
        <end position="322"/>
    </location>
</feature>
<dbReference type="VEuPathDB" id="FungiDB:BCV72DRAFT_180384"/>
<protein>
    <recommendedName>
        <fullName evidence="5">Eisosome component PIL1-domain-containing protein</fullName>
    </recommendedName>
</protein>
<organism evidence="3 4">
    <name type="scientific">Rhizopus microsporus</name>
    <dbReference type="NCBI Taxonomy" id="58291"/>
    <lineage>
        <taxon>Eukaryota</taxon>
        <taxon>Fungi</taxon>
        <taxon>Fungi incertae sedis</taxon>
        <taxon>Mucoromycota</taxon>
        <taxon>Mucoromycotina</taxon>
        <taxon>Mucoromycetes</taxon>
        <taxon>Mucorales</taxon>
        <taxon>Mucorineae</taxon>
        <taxon>Rhizopodaceae</taxon>
        <taxon>Rhizopus</taxon>
    </lineage>
</organism>
<feature type="compositionally biased region" description="Basic and acidic residues" evidence="2">
    <location>
        <begin position="487"/>
        <end position="498"/>
    </location>
</feature>
<dbReference type="AlphaFoldDB" id="A0A0A1P1U2"/>
<feature type="compositionally biased region" description="Pro residues" evidence="2">
    <location>
        <begin position="279"/>
        <end position="290"/>
    </location>
</feature>
<evidence type="ECO:0000256" key="1">
    <source>
        <dbReference type="SAM" id="Coils"/>
    </source>
</evidence>
<dbReference type="InterPro" id="IPR028245">
    <property type="entry name" value="PIL1/LSP1"/>
</dbReference>
<keyword evidence="1" id="KW-0175">Coiled coil</keyword>
<dbReference type="Pfam" id="PF13805">
    <property type="entry name" value="Pil1"/>
    <property type="match status" value="1"/>
</dbReference>
<dbReference type="GO" id="GO:0008289">
    <property type="term" value="F:lipid binding"/>
    <property type="evidence" value="ECO:0007669"/>
    <property type="project" value="TreeGrafter"/>
</dbReference>
<accession>A0A0A1P1U2</accession>
<feature type="compositionally biased region" description="Low complexity" evidence="2">
    <location>
        <begin position="371"/>
        <end position="388"/>
    </location>
</feature>
<proteinExistence type="predicted"/>
<gene>
    <name evidence="3" type="ORF">BCV71DRAFT_120522</name>
</gene>
<evidence type="ECO:0000313" key="3">
    <source>
        <dbReference type="EMBL" id="ORE18155.1"/>
    </source>
</evidence>
<name>A0A0A1P1U2_RHIZD</name>
<dbReference type="GO" id="GO:0070941">
    <property type="term" value="P:eisosome assembly"/>
    <property type="evidence" value="ECO:0007669"/>
    <property type="project" value="TreeGrafter"/>
</dbReference>
<dbReference type="PANTHER" id="PTHR31962">
    <property type="entry name" value="SPHINGOLIPID LONG CHAIN BASE-RESPONSIVE PROTEIN PIL1"/>
    <property type="match status" value="1"/>
</dbReference>
<feature type="coiled-coil region" evidence="1">
    <location>
        <begin position="87"/>
        <end position="142"/>
    </location>
</feature>
<evidence type="ECO:0000313" key="4">
    <source>
        <dbReference type="Proteomes" id="UP000242381"/>
    </source>
</evidence>
<feature type="compositionally biased region" description="Basic and acidic residues" evidence="2">
    <location>
        <begin position="245"/>
        <end position="259"/>
    </location>
</feature>
<evidence type="ECO:0008006" key="5">
    <source>
        <dbReference type="Google" id="ProtNLM"/>
    </source>
</evidence>